<proteinExistence type="predicted"/>
<feature type="transmembrane region" description="Helical" evidence="1">
    <location>
        <begin position="7"/>
        <end position="29"/>
    </location>
</feature>
<keyword evidence="1" id="KW-0812">Transmembrane</keyword>
<dbReference type="RefSeq" id="WP_090192538.1">
    <property type="nucleotide sequence ID" value="NZ_LT629785.1"/>
</dbReference>
<gene>
    <name evidence="2" type="ORF">SAMN05216296_0051</name>
</gene>
<dbReference type="Proteomes" id="UP000243232">
    <property type="component" value="Chromosome I"/>
</dbReference>
<reference evidence="3" key="1">
    <citation type="submission" date="2016-10" db="EMBL/GenBank/DDBJ databases">
        <authorList>
            <person name="Varghese N."/>
            <person name="Submissions S."/>
        </authorList>
    </citation>
    <scope>NUCLEOTIDE SEQUENCE [LARGE SCALE GENOMIC DNA]</scope>
    <source>
        <strain evidence="3">DSM 17875</strain>
    </source>
</reference>
<name>A0A1H2DVG4_9PSED</name>
<dbReference type="AlphaFoldDB" id="A0A1H2DVG4"/>
<keyword evidence="1" id="KW-0472">Membrane</keyword>
<sequence length="430" mass="47419">MNNRSLLVFRVLFGVFMASVLLLVALILAPDEEPSELSSSLKAQGLSAVDTYAEGFIYQMGLGAPLGTDPSRFGAARITAYQDALAGSDASSFGYEEKLPANALALMNPEEWGNCPLDTATCIQALLKDQPKLNRLISQSAEIFKRYQRNLSLQHHHNTLINRYDAPSPPMQYVTQGNLALRFRALALANAGDAVGTTNMLLADIARQRELLADANTIIDKVIFSNIVTNDITTLNTLQALGLAAPSSELPALTRLELSFAGPLAWEFAMNALLFEQLSENRNAFSYDFEVPEWVVHAALKKNMFLNQLAVRMSQFTENSEQSLETFSAEQEPSEISWFGIVLNPLGSVFTTMIDETNYNHYSARTQDLGKQILLFNHLAHGSVKSTQLESSPLGFHRVGESQVCFDRAYRSDKQSKAICLLTSHEVTSP</sequence>
<evidence type="ECO:0000313" key="3">
    <source>
        <dbReference type="Proteomes" id="UP000243232"/>
    </source>
</evidence>
<evidence type="ECO:0000256" key="1">
    <source>
        <dbReference type="SAM" id="Phobius"/>
    </source>
</evidence>
<dbReference type="STRING" id="364197.SAMN05216296_0051"/>
<organism evidence="2 3">
    <name type="scientific">Pseudomonas pohangensis</name>
    <dbReference type="NCBI Taxonomy" id="364197"/>
    <lineage>
        <taxon>Bacteria</taxon>
        <taxon>Pseudomonadati</taxon>
        <taxon>Pseudomonadota</taxon>
        <taxon>Gammaproteobacteria</taxon>
        <taxon>Pseudomonadales</taxon>
        <taxon>Pseudomonadaceae</taxon>
        <taxon>Pseudomonas</taxon>
    </lineage>
</organism>
<accession>A0A1H2DVG4</accession>
<keyword evidence="1" id="KW-1133">Transmembrane helix</keyword>
<keyword evidence="3" id="KW-1185">Reference proteome</keyword>
<protein>
    <submittedName>
        <fullName evidence="2">Uncharacterized protein</fullName>
    </submittedName>
</protein>
<dbReference type="EMBL" id="LT629785">
    <property type="protein sequence ID" value="SDT86823.1"/>
    <property type="molecule type" value="Genomic_DNA"/>
</dbReference>
<evidence type="ECO:0000313" key="2">
    <source>
        <dbReference type="EMBL" id="SDT86823.1"/>
    </source>
</evidence>